<evidence type="ECO:0000313" key="1">
    <source>
        <dbReference type="EMBL" id="EMG23563.1"/>
    </source>
</evidence>
<comment type="caution">
    <text evidence="1">The sequence shown here is derived from an EMBL/GenBank/DDBJ whole genome shotgun (WGS) entry which is preliminary data.</text>
</comment>
<dbReference type="AlphaFoldDB" id="M3IQZ0"/>
<proteinExistence type="predicted"/>
<protein>
    <submittedName>
        <fullName evidence="1">Uncharacterized protein</fullName>
    </submittedName>
</protein>
<accession>M3IQZ0</accession>
<gene>
    <name evidence="1" type="ORF">LEP1GSC150_3532</name>
</gene>
<reference evidence="1 2" key="1">
    <citation type="submission" date="2013-02" db="EMBL/GenBank/DDBJ databases">
        <authorList>
            <person name="Harkins D.M."/>
            <person name="Durkin A.S."/>
            <person name="Brinkac L.M."/>
            <person name="Haft D.H."/>
            <person name="Selengut J.D."/>
            <person name="Sanka R."/>
            <person name="DePew J."/>
            <person name="Purushe J."/>
            <person name="Tulsiani S.M."/>
            <person name="Graham G.C."/>
            <person name="Burns M.-A."/>
            <person name="Dohnt M.F."/>
            <person name="Smythe L.D."/>
            <person name="McKay D.B."/>
            <person name="Craig S.B."/>
            <person name="Vinetz J.M."/>
            <person name="Sutton G.G."/>
            <person name="Nierman W.C."/>
            <person name="Fouts D.E."/>
        </authorList>
    </citation>
    <scope>NUCLEOTIDE SEQUENCE [LARGE SCALE GENOMIC DNA]</scope>
    <source>
        <strain evidence="1 2">LT2050</strain>
    </source>
</reference>
<sequence length="32" mass="3812">MRKFNGTEFYSFLFKSGCTMIEKIIEDFKDSV</sequence>
<name>M3IQZ0_LEPIT</name>
<feature type="non-terminal residue" evidence="1">
    <location>
        <position position="32"/>
    </location>
</feature>
<organism evidence="1 2">
    <name type="scientific">Leptospira interrogans serovar Copenhageni str. LT2050</name>
    <dbReference type="NCBI Taxonomy" id="1001598"/>
    <lineage>
        <taxon>Bacteria</taxon>
        <taxon>Pseudomonadati</taxon>
        <taxon>Spirochaetota</taxon>
        <taxon>Spirochaetia</taxon>
        <taxon>Leptospirales</taxon>
        <taxon>Leptospiraceae</taxon>
        <taxon>Leptospira</taxon>
    </lineage>
</organism>
<dbReference type="EMBL" id="AFMD02000092">
    <property type="protein sequence ID" value="EMG23563.1"/>
    <property type="molecule type" value="Genomic_DNA"/>
</dbReference>
<dbReference type="Proteomes" id="UP000011778">
    <property type="component" value="Unassembled WGS sequence"/>
</dbReference>
<evidence type="ECO:0000313" key="2">
    <source>
        <dbReference type="Proteomes" id="UP000011778"/>
    </source>
</evidence>